<dbReference type="PANTHER" id="PTHR47965">
    <property type="entry name" value="ASPARTYL PROTEASE-RELATED"/>
    <property type="match status" value="1"/>
</dbReference>
<reference evidence="2" key="1">
    <citation type="submission" date="2019-12" db="EMBL/GenBank/DDBJ databases">
        <title>Genome sequencing and annotation of Brassica cretica.</title>
        <authorList>
            <person name="Studholme D.J."/>
            <person name="Sarris P.F."/>
        </authorList>
    </citation>
    <scope>NUCLEOTIDE SEQUENCE</scope>
    <source>
        <strain evidence="2">PFS-102/07</strain>
        <tissue evidence="2">Leaf</tissue>
    </source>
</reference>
<dbReference type="Pfam" id="PF14541">
    <property type="entry name" value="TAXi_C"/>
    <property type="match status" value="1"/>
</dbReference>
<name>A0A8S9JY88_BRACR</name>
<sequence>MPSSRLQIAGGFVTSLHQVAPHLESCRRGVELGAGALPRCKRSRCLRFVWSGCHRRVIWGRTKIKNVIPYTLLEASIYKALVRAFSEKAKKRKAVYPFTDCFSYKSFGGKSLLGKETPVISLVLGGGAKWDIYGPNSLVKVNKNVVCLAFQEADEFESLFPIEIGGYQMEDNLVEFDLETSKFSFTSSLLRHNTSCSPQ</sequence>
<dbReference type="GO" id="GO:0004190">
    <property type="term" value="F:aspartic-type endopeptidase activity"/>
    <property type="evidence" value="ECO:0007669"/>
    <property type="project" value="InterPro"/>
</dbReference>
<dbReference type="GO" id="GO:0006508">
    <property type="term" value="P:proteolysis"/>
    <property type="evidence" value="ECO:0007669"/>
    <property type="project" value="InterPro"/>
</dbReference>
<dbReference type="InterPro" id="IPR001461">
    <property type="entry name" value="Aspartic_peptidase_A1"/>
</dbReference>
<protein>
    <recommendedName>
        <fullName evidence="1">Xylanase inhibitor C-terminal domain-containing protein</fullName>
    </recommendedName>
</protein>
<gene>
    <name evidence="2" type="ORF">F2Q70_00037541</name>
</gene>
<dbReference type="Gene3D" id="2.40.70.10">
    <property type="entry name" value="Acid Proteases"/>
    <property type="match status" value="1"/>
</dbReference>
<dbReference type="PANTHER" id="PTHR47965:SF103">
    <property type="entry name" value="EUKARYOTIC ASPARTYL PROTEASE FAMILY PROTEIN"/>
    <property type="match status" value="1"/>
</dbReference>
<dbReference type="InterPro" id="IPR032799">
    <property type="entry name" value="TAXi_C"/>
</dbReference>
<evidence type="ECO:0000313" key="2">
    <source>
        <dbReference type="EMBL" id="KAF2586809.1"/>
    </source>
</evidence>
<proteinExistence type="predicted"/>
<evidence type="ECO:0000259" key="1">
    <source>
        <dbReference type="Pfam" id="PF14541"/>
    </source>
</evidence>
<feature type="domain" description="Xylanase inhibitor C-terminal" evidence="1">
    <location>
        <begin position="59"/>
        <end position="186"/>
    </location>
</feature>
<dbReference type="InterPro" id="IPR021109">
    <property type="entry name" value="Peptidase_aspartic_dom_sf"/>
</dbReference>
<dbReference type="SUPFAM" id="SSF50630">
    <property type="entry name" value="Acid proteases"/>
    <property type="match status" value="1"/>
</dbReference>
<organism evidence="2">
    <name type="scientific">Brassica cretica</name>
    <name type="common">Mustard</name>
    <dbReference type="NCBI Taxonomy" id="69181"/>
    <lineage>
        <taxon>Eukaryota</taxon>
        <taxon>Viridiplantae</taxon>
        <taxon>Streptophyta</taxon>
        <taxon>Embryophyta</taxon>
        <taxon>Tracheophyta</taxon>
        <taxon>Spermatophyta</taxon>
        <taxon>Magnoliopsida</taxon>
        <taxon>eudicotyledons</taxon>
        <taxon>Gunneridae</taxon>
        <taxon>Pentapetalae</taxon>
        <taxon>rosids</taxon>
        <taxon>malvids</taxon>
        <taxon>Brassicales</taxon>
        <taxon>Brassicaceae</taxon>
        <taxon>Brassiceae</taxon>
        <taxon>Brassica</taxon>
    </lineage>
</organism>
<dbReference type="AlphaFoldDB" id="A0A8S9JY88"/>
<accession>A0A8S9JY88</accession>
<comment type="caution">
    <text evidence="2">The sequence shown here is derived from an EMBL/GenBank/DDBJ whole genome shotgun (WGS) entry which is preliminary data.</text>
</comment>
<dbReference type="EMBL" id="QGKY02000246">
    <property type="protein sequence ID" value="KAF2586809.1"/>
    <property type="molecule type" value="Genomic_DNA"/>
</dbReference>